<dbReference type="OrthoDB" id="9993878at2"/>
<evidence type="ECO:0000313" key="2">
    <source>
        <dbReference type="Proteomes" id="UP000038750"/>
    </source>
</evidence>
<accession>A0A0T9LRN6</accession>
<dbReference type="AlphaFoldDB" id="A0A0T9LRN6"/>
<dbReference type="RefSeq" id="WP_050072730.1">
    <property type="nucleotide sequence ID" value="NZ_CPZJ01000002.1"/>
</dbReference>
<name>A0A0T9LRN6_YERIN</name>
<reference evidence="1 2" key="1">
    <citation type="submission" date="2015-03" db="EMBL/GenBank/DDBJ databases">
        <authorList>
            <person name="Murphy D."/>
        </authorList>
    </citation>
    <scope>NUCLEOTIDE SEQUENCE [LARGE SCALE GENOMIC DNA]</scope>
    <source>
        <strain evidence="1 2">BR165/97</strain>
    </source>
</reference>
<dbReference type="EMBL" id="CPZJ01000002">
    <property type="protein sequence ID" value="CNF18084.1"/>
    <property type="molecule type" value="Genomic_DNA"/>
</dbReference>
<sequence length="98" mass="10845">MSIETKFWVHPDGWVYVGDYIEGAREATKEDINTLPTVLNRLSTEYKSDISSLNDSYLSALVNDGINETAKLQVVRNQIADRKAKYATDVAAAKAAHA</sequence>
<protein>
    <submittedName>
        <fullName evidence="1">Uncharacterized protein</fullName>
    </submittedName>
</protein>
<organism evidence="1 2">
    <name type="scientific">Yersinia intermedia</name>
    <dbReference type="NCBI Taxonomy" id="631"/>
    <lineage>
        <taxon>Bacteria</taxon>
        <taxon>Pseudomonadati</taxon>
        <taxon>Pseudomonadota</taxon>
        <taxon>Gammaproteobacteria</taxon>
        <taxon>Enterobacterales</taxon>
        <taxon>Yersiniaceae</taxon>
        <taxon>Yersinia</taxon>
    </lineage>
</organism>
<gene>
    <name evidence="1" type="ORF">ERS008530_00612</name>
</gene>
<evidence type="ECO:0000313" key="1">
    <source>
        <dbReference type="EMBL" id="CNF18084.1"/>
    </source>
</evidence>
<proteinExistence type="predicted"/>
<dbReference type="Proteomes" id="UP000038750">
    <property type="component" value="Unassembled WGS sequence"/>
</dbReference>